<proteinExistence type="inferred from homology"/>
<dbReference type="AlphaFoldDB" id="A0A0G4H7A9"/>
<dbReference type="SUPFAM" id="SSF56801">
    <property type="entry name" value="Acetyl-CoA synthetase-like"/>
    <property type="match status" value="1"/>
</dbReference>
<organism evidence="8 9">
    <name type="scientific">Vitrella brassicaformis (strain CCMP3155)</name>
    <dbReference type="NCBI Taxonomy" id="1169540"/>
    <lineage>
        <taxon>Eukaryota</taxon>
        <taxon>Sar</taxon>
        <taxon>Alveolata</taxon>
        <taxon>Colpodellida</taxon>
        <taxon>Vitrellaceae</taxon>
        <taxon>Vitrella</taxon>
    </lineage>
</organism>
<dbReference type="Pfam" id="PF00501">
    <property type="entry name" value="AMP-binding"/>
    <property type="match status" value="1"/>
</dbReference>
<dbReference type="OMA" id="ETPLFML"/>
<gene>
    <name evidence="8" type="ORF">Vbra_19773</name>
</gene>
<reference evidence="8 9" key="1">
    <citation type="submission" date="2014-11" db="EMBL/GenBank/DDBJ databases">
        <authorList>
            <person name="Zhu J."/>
            <person name="Qi W."/>
            <person name="Song R."/>
        </authorList>
    </citation>
    <scope>NUCLEOTIDE SEQUENCE [LARGE SCALE GENOMIC DNA]</scope>
</reference>
<dbReference type="NCBIfam" id="NF001208">
    <property type="entry name" value="PRK00174.1"/>
    <property type="match status" value="1"/>
</dbReference>
<dbReference type="GO" id="GO:0019427">
    <property type="term" value="P:acetyl-CoA biosynthetic process from acetate"/>
    <property type="evidence" value="ECO:0007669"/>
    <property type="project" value="InterPro"/>
</dbReference>
<dbReference type="FunFam" id="3.30.300.30:FF:000004">
    <property type="entry name" value="Acetyl-coenzyme A synthetase"/>
    <property type="match status" value="1"/>
</dbReference>
<feature type="domain" description="AMP-binding enzyme C-terminal" evidence="7">
    <location>
        <begin position="464"/>
        <end position="542"/>
    </location>
</feature>
<comment type="catalytic activity">
    <reaction evidence="5">
        <text>acetate + ATP + CoA = acetyl-CoA + AMP + diphosphate</text>
        <dbReference type="Rhea" id="RHEA:23176"/>
        <dbReference type="ChEBI" id="CHEBI:30089"/>
        <dbReference type="ChEBI" id="CHEBI:30616"/>
        <dbReference type="ChEBI" id="CHEBI:33019"/>
        <dbReference type="ChEBI" id="CHEBI:57287"/>
        <dbReference type="ChEBI" id="CHEBI:57288"/>
        <dbReference type="ChEBI" id="CHEBI:456215"/>
        <dbReference type="EC" id="6.2.1.1"/>
    </reaction>
</comment>
<evidence type="ECO:0000259" key="7">
    <source>
        <dbReference type="Pfam" id="PF13193"/>
    </source>
</evidence>
<dbReference type="InParanoid" id="A0A0G4H7A9"/>
<dbReference type="EC" id="6.2.1.1" evidence="5"/>
<sequence>MHPDGHVSWFLNGKLNVCENCVDRWAEETPDRIALIWEGDDPSHSKRITYRDLHTQVCKFANMLKRLGVRKHDTVGIYMPMIPETVYAMLACARLGAIHSVVFAGFSSHSLRDRLDDAHCKVVITADQGVRGGKVIPLKSVMDEALKECPLVEKCIVFKHQGHDIDWTEGRDEAMRPYCPLEPMDNEDLLFMLYTSGSTGKPKGIAHSSAGYLLYAAMTHKYVFDYHPGDVHACVADVGWITGHSYVVYGPLCNGATTVLFESVPTYPDPARYWHMIEKHGISQFYTAPTAIRALMVHGDEWVSKHDLSSLRVLGTVGEPINPEAWRWYYEVVGRKRCDIVDTYWQTETGGHLLTPLPGAIRCKPGSATRPFFGVEPVVLDSKTGQPLEGDDVSGVLCIKKPWPGMMRTVYGDHERLLNVYLRPYKGFYHTGDGAVRDKDGYYWITGRVDDTINVSGHRLGSAEIEHALVQHPGCAEAAVVGFPHSVKGAGLFCYVTMNNEYEVNEGTVNELRDIVRKEIGPIATPDHILIVPALPKTRSGKIMRRLLRKIASNDTGSLGDVSTLADQQVVSDLINAAQKLFNKR</sequence>
<dbReference type="NCBIfam" id="TIGR02188">
    <property type="entry name" value="Ac_CoA_lig_AcsA"/>
    <property type="match status" value="1"/>
</dbReference>
<dbReference type="CDD" id="cd05966">
    <property type="entry name" value="ACS"/>
    <property type="match status" value="1"/>
</dbReference>
<dbReference type="InterPro" id="IPR045851">
    <property type="entry name" value="AMP-bd_C_sf"/>
</dbReference>
<keyword evidence="3 5" id="KW-0547">Nucleotide-binding</keyword>
<dbReference type="Gene3D" id="3.40.50.12780">
    <property type="entry name" value="N-terminal domain of ligase-like"/>
    <property type="match status" value="1"/>
</dbReference>
<dbReference type="Proteomes" id="UP000041254">
    <property type="component" value="Unassembled WGS sequence"/>
</dbReference>
<dbReference type="EMBL" id="CDMY01001052">
    <property type="protein sequence ID" value="CEM39796.1"/>
    <property type="molecule type" value="Genomic_DNA"/>
</dbReference>
<keyword evidence="4 5" id="KW-0067">ATP-binding</keyword>
<evidence type="ECO:0000256" key="5">
    <source>
        <dbReference type="RuleBase" id="RU361147"/>
    </source>
</evidence>
<dbReference type="GO" id="GO:0003987">
    <property type="term" value="F:acetate-CoA ligase activity"/>
    <property type="evidence" value="ECO:0007669"/>
    <property type="project" value="UniProtKB-UniRule"/>
</dbReference>
<dbReference type="InterPro" id="IPR000873">
    <property type="entry name" value="AMP-dep_synth/lig_dom"/>
</dbReference>
<dbReference type="PhylomeDB" id="A0A0G4H7A9"/>
<dbReference type="GO" id="GO:0016208">
    <property type="term" value="F:AMP binding"/>
    <property type="evidence" value="ECO:0007669"/>
    <property type="project" value="InterPro"/>
</dbReference>
<evidence type="ECO:0000256" key="1">
    <source>
        <dbReference type="ARBA" id="ARBA00006432"/>
    </source>
</evidence>
<evidence type="ECO:0000313" key="9">
    <source>
        <dbReference type="Proteomes" id="UP000041254"/>
    </source>
</evidence>
<dbReference type="PROSITE" id="PS00455">
    <property type="entry name" value="AMP_BINDING"/>
    <property type="match status" value="1"/>
</dbReference>
<feature type="domain" description="AMP-dependent synthetase/ligase" evidence="6">
    <location>
        <begin position="23"/>
        <end position="409"/>
    </location>
</feature>
<accession>A0A0G4H7A9</accession>
<keyword evidence="2 5" id="KW-0436">Ligase</keyword>
<dbReference type="Pfam" id="PF13193">
    <property type="entry name" value="AMP-binding_C"/>
    <property type="match status" value="1"/>
</dbReference>
<dbReference type="InterPro" id="IPR011904">
    <property type="entry name" value="Ac_CoA_lig"/>
</dbReference>
<evidence type="ECO:0000256" key="4">
    <source>
        <dbReference type="ARBA" id="ARBA00022840"/>
    </source>
</evidence>
<evidence type="ECO:0000256" key="2">
    <source>
        <dbReference type="ARBA" id="ARBA00022598"/>
    </source>
</evidence>
<keyword evidence="9" id="KW-1185">Reference proteome</keyword>
<dbReference type="PANTHER" id="PTHR24095">
    <property type="entry name" value="ACETYL-COENZYME A SYNTHETASE"/>
    <property type="match status" value="1"/>
</dbReference>
<evidence type="ECO:0000259" key="6">
    <source>
        <dbReference type="Pfam" id="PF00501"/>
    </source>
</evidence>
<comment type="similarity">
    <text evidence="1 5">Belongs to the ATP-dependent AMP-binding enzyme family.</text>
</comment>
<evidence type="ECO:0000313" key="8">
    <source>
        <dbReference type="EMBL" id="CEM39796.1"/>
    </source>
</evidence>
<name>A0A0G4H7A9_VITBC</name>
<dbReference type="PANTHER" id="PTHR24095:SF14">
    <property type="entry name" value="ACETYL-COENZYME A SYNTHETASE 1"/>
    <property type="match status" value="1"/>
</dbReference>
<dbReference type="OrthoDB" id="1706066at2759"/>
<dbReference type="FunFam" id="3.40.50.12780:FF:000001">
    <property type="entry name" value="Acetyl-coenzyme A synthetase"/>
    <property type="match status" value="1"/>
</dbReference>
<dbReference type="STRING" id="1169540.A0A0G4H7A9"/>
<protein>
    <recommendedName>
        <fullName evidence="5">Acetyl-coenzyme A synthetase</fullName>
        <ecNumber evidence="5">6.2.1.1</ecNumber>
    </recommendedName>
</protein>
<dbReference type="InterPro" id="IPR025110">
    <property type="entry name" value="AMP-bd_C"/>
</dbReference>
<evidence type="ECO:0000256" key="3">
    <source>
        <dbReference type="ARBA" id="ARBA00022741"/>
    </source>
</evidence>
<dbReference type="InterPro" id="IPR042099">
    <property type="entry name" value="ANL_N_sf"/>
</dbReference>
<dbReference type="Gene3D" id="3.30.300.30">
    <property type="match status" value="1"/>
</dbReference>
<dbReference type="InterPro" id="IPR020845">
    <property type="entry name" value="AMP-binding_CS"/>
</dbReference>
<dbReference type="GO" id="GO:0005524">
    <property type="term" value="F:ATP binding"/>
    <property type="evidence" value="ECO:0007669"/>
    <property type="project" value="UniProtKB-UniRule"/>
</dbReference>
<dbReference type="FunCoup" id="A0A0G4H7A9">
    <property type="interactions" value="247"/>
</dbReference>
<dbReference type="VEuPathDB" id="CryptoDB:Vbra_19773"/>